<dbReference type="Proteomes" id="UP000018852">
    <property type="component" value="Unassembled WGS sequence"/>
</dbReference>
<dbReference type="AlphaFoldDB" id="W1VHL4"/>
<protein>
    <submittedName>
        <fullName evidence="1">Uncharacterized protein</fullName>
    </submittedName>
</protein>
<gene>
    <name evidence="1" type="ORF">Q605_AUC00530G0001</name>
</gene>
<evidence type="ECO:0000313" key="1">
    <source>
        <dbReference type="EMBL" id="ETJ05201.1"/>
    </source>
</evidence>
<sequence>GIRPECERSLVSEFVSSLLRSLRVMRTGVSGTAVACPADKARQPSPLSCALVTRMGANAALVRVWPEEGMPAVIDGARQEGFDLQLPVPGRSWTVWWQRQDFEDERMGQLAQALTRRGVLAYAYAGSCDEALLLEQPTAEQMVMRPLKRLLSAPRTGQRTVFVQVVVWDAPSAAGAEGCGLDGQERMRSVIYGAGADLVRLRPFLVRRFVVETVSDTWGICALSMEHVDVSAALATREEVMEDLRRCLASARFNTLITTADLRRGA</sequence>
<accession>W1VHL4</accession>
<dbReference type="EMBL" id="AZLV01000530">
    <property type="protein sequence ID" value="ETJ05201.1"/>
    <property type="molecule type" value="Genomic_DNA"/>
</dbReference>
<evidence type="ECO:0000313" key="2">
    <source>
        <dbReference type="Proteomes" id="UP000018852"/>
    </source>
</evidence>
<organism evidence="1 2">
    <name type="scientific">Actinomyces urogenitalis DORA_12</name>
    <dbReference type="NCBI Taxonomy" id="1403939"/>
    <lineage>
        <taxon>Bacteria</taxon>
        <taxon>Bacillati</taxon>
        <taxon>Actinomycetota</taxon>
        <taxon>Actinomycetes</taxon>
        <taxon>Actinomycetales</taxon>
        <taxon>Actinomycetaceae</taxon>
        <taxon>Actinomyces</taxon>
    </lineage>
</organism>
<reference evidence="1 2" key="1">
    <citation type="submission" date="2013-12" db="EMBL/GenBank/DDBJ databases">
        <title>A Varibaculum cambriense genome reconstructed from a premature infant gut community with otherwise low bacterial novelty that shifts toward anaerobic metabolism during the third week of life.</title>
        <authorList>
            <person name="Brown C.T."/>
            <person name="Sharon I."/>
            <person name="Thomas B.C."/>
            <person name="Castelle C.J."/>
            <person name="Morowitz M.J."/>
            <person name="Banfield J.F."/>
        </authorList>
    </citation>
    <scope>NUCLEOTIDE SEQUENCE [LARGE SCALE GENOMIC DNA]</scope>
    <source>
        <strain evidence="2">DORA_12</strain>
    </source>
</reference>
<feature type="non-terminal residue" evidence="1">
    <location>
        <position position="1"/>
    </location>
</feature>
<name>W1VHL4_9ACTO</name>
<comment type="caution">
    <text evidence="1">The sequence shown here is derived from an EMBL/GenBank/DDBJ whole genome shotgun (WGS) entry which is preliminary data.</text>
</comment>
<proteinExistence type="predicted"/>
<dbReference type="PATRIC" id="fig|1403939.3.peg.739"/>